<comment type="caution">
    <text evidence="2">The sequence shown here is derived from an EMBL/GenBank/DDBJ whole genome shotgun (WGS) entry which is preliminary data.</text>
</comment>
<evidence type="ECO:0000313" key="2">
    <source>
        <dbReference type="EMBL" id="KAG7110929.1"/>
    </source>
</evidence>
<dbReference type="InterPro" id="IPR039258">
    <property type="entry name" value="ZNF511"/>
</dbReference>
<dbReference type="PANTHER" id="PTHR21354">
    <property type="entry name" value="ZINC FINGER PROTEIN 511"/>
    <property type="match status" value="1"/>
</dbReference>
<evidence type="ECO:0008006" key="4">
    <source>
        <dbReference type="Google" id="ProtNLM"/>
    </source>
</evidence>
<name>A0A8I2Z469_VERLO</name>
<evidence type="ECO:0000256" key="1">
    <source>
        <dbReference type="SAM" id="MobiDB-lite"/>
    </source>
</evidence>
<organism evidence="2 3">
    <name type="scientific">Verticillium longisporum</name>
    <name type="common">Verticillium dahliae var. longisporum</name>
    <dbReference type="NCBI Taxonomy" id="100787"/>
    <lineage>
        <taxon>Eukaryota</taxon>
        <taxon>Fungi</taxon>
        <taxon>Dikarya</taxon>
        <taxon>Ascomycota</taxon>
        <taxon>Pezizomycotina</taxon>
        <taxon>Sordariomycetes</taxon>
        <taxon>Hypocreomycetidae</taxon>
        <taxon>Glomerellales</taxon>
        <taxon>Plectosphaerellaceae</taxon>
        <taxon>Verticillium</taxon>
    </lineage>
</organism>
<feature type="region of interest" description="Disordered" evidence="1">
    <location>
        <begin position="147"/>
        <end position="218"/>
    </location>
</feature>
<protein>
    <recommendedName>
        <fullName evidence="4">C2H2-type domain-containing protein</fullName>
    </recommendedName>
</protein>
<feature type="region of interest" description="Disordered" evidence="1">
    <location>
        <begin position="1"/>
        <end position="37"/>
    </location>
</feature>
<dbReference type="OrthoDB" id="18440at2759"/>
<dbReference type="EMBL" id="JAEMWZ010000570">
    <property type="protein sequence ID" value="KAG7110929.1"/>
    <property type="molecule type" value="Genomic_DNA"/>
</dbReference>
<evidence type="ECO:0000313" key="3">
    <source>
        <dbReference type="Proteomes" id="UP000689129"/>
    </source>
</evidence>
<reference evidence="2" key="1">
    <citation type="journal article" date="2021" name="Mol. Plant Pathol.">
        <title>A 20-kb lineage-specific genomic region tames virulence in pathogenic amphidiploid Verticillium longisporum.</title>
        <authorList>
            <person name="Harting R."/>
            <person name="Starke J."/>
            <person name="Kusch H."/>
            <person name="Poggeler S."/>
            <person name="Maurus I."/>
            <person name="Schluter R."/>
            <person name="Landesfeind M."/>
            <person name="Bulla I."/>
            <person name="Nowrousian M."/>
            <person name="de Jonge R."/>
            <person name="Stahlhut G."/>
            <person name="Hoff K.J."/>
            <person name="Asshauer K.P."/>
            <person name="Thurmer A."/>
            <person name="Stanke M."/>
            <person name="Daniel R."/>
            <person name="Morgenstern B."/>
            <person name="Thomma B.P.H.J."/>
            <person name="Kronstad J.W."/>
            <person name="Braus-Stromeyer S.A."/>
            <person name="Braus G.H."/>
        </authorList>
    </citation>
    <scope>NUCLEOTIDE SEQUENCE</scope>
    <source>
        <strain evidence="2">Vl32</strain>
    </source>
</reference>
<dbReference type="AlphaFoldDB" id="A0A8I2Z469"/>
<feature type="compositionally biased region" description="Acidic residues" evidence="1">
    <location>
        <begin position="7"/>
        <end position="23"/>
    </location>
</feature>
<proteinExistence type="predicted"/>
<sequence>MKRSREAEDEPDSDCAVVDDQDSPEPANTDELPATKITYLDPSDQSITGEDVVMRCHLPGHKDECRKNFPSSHLLSVHIEECHDSFVAVKRERGEHTFSCFVEGCERKCMTPQKRRMHLIDKHMYPKNFFFAVTKAGIDGRSSLLIEEGHHRRRSSVGNPNNAKSLRRRSGQQETTTSPGEAGQSTADGAKTTQAKPQPTTGHSERPDTDMEDLAGAMSSLQFIPNAVRFGRGGGKAGFAKK</sequence>
<feature type="compositionally biased region" description="Polar residues" evidence="1">
    <location>
        <begin position="172"/>
        <end position="202"/>
    </location>
</feature>
<gene>
    <name evidence="2" type="ORF">HYQ45_017370</name>
</gene>
<dbReference type="PANTHER" id="PTHR21354:SF0">
    <property type="entry name" value="ZINC FINGER PROTEIN 511"/>
    <property type="match status" value="1"/>
</dbReference>
<dbReference type="Proteomes" id="UP000689129">
    <property type="component" value="Unassembled WGS sequence"/>
</dbReference>
<accession>A0A8I2Z469</accession>